<dbReference type="PANTHER" id="PTHR31973">
    <property type="entry name" value="POLYPROTEIN, PUTATIVE-RELATED"/>
    <property type="match status" value="1"/>
</dbReference>
<dbReference type="AlphaFoldDB" id="A0A9Q1GMS2"/>
<dbReference type="Proteomes" id="UP001153076">
    <property type="component" value="Unassembled WGS sequence"/>
</dbReference>
<keyword evidence="4" id="KW-1185">Reference proteome</keyword>
<evidence type="ECO:0000313" key="3">
    <source>
        <dbReference type="EMBL" id="KAJ8424147.1"/>
    </source>
</evidence>
<feature type="transmembrane region" description="Helical" evidence="2">
    <location>
        <begin position="25"/>
        <end position="42"/>
    </location>
</feature>
<feature type="region of interest" description="Disordered" evidence="1">
    <location>
        <begin position="238"/>
        <end position="303"/>
    </location>
</feature>
<name>A0A9Q1GMS2_9CARY</name>
<evidence type="ECO:0000313" key="4">
    <source>
        <dbReference type="Proteomes" id="UP001153076"/>
    </source>
</evidence>
<dbReference type="EMBL" id="JAKOGI010001760">
    <property type="protein sequence ID" value="KAJ8424147.1"/>
    <property type="molecule type" value="Genomic_DNA"/>
</dbReference>
<comment type="caution">
    <text evidence="3">The sequence shown here is derived from an EMBL/GenBank/DDBJ whole genome shotgun (WGS) entry which is preliminary data.</text>
</comment>
<evidence type="ECO:0000256" key="1">
    <source>
        <dbReference type="SAM" id="MobiDB-lite"/>
    </source>
</evidence>
<dbReference type="PANTHER" id="PTHR31973:SF187">
    <property type="entry name" value="MUTATOR TRANSPOSASE MUDRA PROTEIN"/>
    <property type="match status" value="1"/>
</dbReference>
<accession>A0A9Q1GMS2</accession>
<feature type="compositionally biased region" description="Basic and acidic residues" evidence="1">
    <location>
        <begin position="271"/>
        <end position="280"/>
    </location>
</feature>
<keyword evidence="2" id="KW-0472">Membrane</keyword>
<organism evidence="3 4">
    <name type="scientific">Carnegiea gigantea</name>
    <dbReference type="NCBI Taxonomy" id="171969"/>
    <lineage>
        <taxon>Eukaryota</taxon>
        <taxon>Viridiplantae</taxon>
        <taxon>Streptophyta</taxon>
        <taxon>Embryophyta</taxon>
        <taxon>Tracheophyta</taxon>
        <taxon>Spermatophyta</taxon>
        <taxon>Magnoliopsida</taxon>
        <taxon>eudicotyledons</taxon>
        <taxon>Gunneridae</taxon>
        <taxon>Pentapetalae</taxon>
        <taxon>Caryophyllales</taxon>
        <taxon>Cactineae</taxon>
        <taxon>Cactaceae</taxon>
        <taxon>Cactoideae</taxon>
        <taxon>Echinocereeae</taxon>
        <taxon>Carnegiea</taxon>
    </lineage>
</organism>
<feature type="transmembrane region" description="Helical" evidence="2">
    <location>
        <begin position="78"/>
        <end position="106"/>
    </location>
</feature>
<feature type="compositionally biased region" description="Polar residues" evidence="1">
    <location>
        <begin position="261"/>
        <end position="270"/>
    </location>
</feature>
<gene>
    <name evidence="3" type="ORF">Cgig2_030833</name>
</gene>
<keyword evidence="2" id="KW-0812">Transmembrane</keyword>
<sequence length="303" mass="35399">MDLNGNYGQFPLAYAVIEKENDQEWWFFLVGLGIISALKKIMSIARRRVCVIHLYKNFISSYPSNKLCLLTFYNGYKLFTVIIVLLYAMCLILVGTGAWFHAYFYIATNAYSIYVHEKAMEQIKEKDAAVYHWLRDTKPLEHWARFKFDHILKCPDNTNNFVESFNPTILNFRGKPLFIMFENIRKLMGGRFVKRFQKALSWEGKVVPHVEKELKLIQGKSRNCSNIVHARKGEFDVTEVKKGRPKEHKRRDSQPLPLAIGSTSFSSGTTRPRDEYGKLIEKKKKKATSAEVEKRRRKQIRMS</sequence>
<evidence type="ECO:0000256" key="2">
    <source>
        <dbReference type="SAM" id="Phobius"/>
    </source>
</evidence>
<protein>
    <submittedName>
        <fullName evidence="3">Uncharacterized protein</fullName>
    </submittedName>
</protein>
<proteinExistence type="predicted"/>
<keyword evidence="2" id="KW-1133">Transmembrane helix</keyword>
<dbReference type="OrthoDB" id="1918246at2759"/>
<reference evidence="3" key="1">
    <citation type="submission" date="2022-04" db="EMBL/GenBank/DDBJ databases">
        <title>Carnegiea gigantea Genome sequencing and assembly v2.</title>
        <authorList>
            <person name="Copetti D."/>
            <person name="Sanderson M.J."/>
            <person name="Burquez A."/>
            <person name="Wojciechowski M.F."/>
        </authorList>
    </citation>
    <scope>NUCLEOTIDE SEQUENCE</scope>
    <source>
        <strain evidence="3">SGP5-SGP5p</strain>
        <tissue evidence="3">Aerial part</tissue>
    </source>
</reference>